<reference evidence="5 6" key="1">
    <citation type="submission" date="2018-12" db="EMBL/GenBank/DDBJ databases">
        <title>Complete genome sequence of Flaviflexus sp. H23T48.</title>
        <authorList>
            <person name="Bae J.-W."/>
            <person name="Lee J.-Y."/>
        </authorList>
    </citation>
    <scope>NUCLEOTIDE SEQUENCE [LARGE SCALE GENOMIC DNA]</scope>
    <source>
        <strain evidence="5 6">H23T48</strain>
    </source>
</reference>
<dbReference type="PROSITE" id="PS51462">
    <property type="entry name" value="NUDIX"/>
    <property type="match status" value="1"/>
</dbReference>
<gene>
    <name evidence="5" type="ORF">EJ997_03000</name>
</gene>
<dbReference type="InterPro" id="IPR020084">
    <property type="entry name" value="NUDIX_hydrolase_CS"/>
</dbReference>
<dbReference type="InterPro" id="IPR000086">
    <property type="entry name" value="NUDIX_hydrolase_dom"/>
</dbReference>
<sequence>MSGDDEWTPGPDGILERNAARVVPIDEEGRIFLIRGHDTEDPNHSWWFTVGGGIDPGEDPVDGAARELYEETGLAVDPDRLVGPVLQRSAVFRFTFHLRRQYERFYLLHVSNSEAESISLWNQDYLTELEKEVLDEVAWWRVDEIENAQQTGVAIYPEGIAQLAKGWFEGWDGSLTVIEDA</sequence>
<dbReference type="CDD" id="cd04685">
    <property type="entry name" value="NUDIX_Hydrolase"/>
    <property type="match status" value="1"/>
</dbReference>
<dbReference type="InterPro" id="IPR015797">
    <property type="entry name" value="NUDIX_hydrolase-like_dom_sf"/>
</dbReference>
<dbReference type="RefSeq" id="WP_126703267.1">
    <property type="nucleotide sequence ID" value="NZ_CP034593.1"/>
</dbReference>
<dbReference type="Pfam" id="PF00293">
    <property type="entry name" value="NUDIX"/>
    <property type="match status" value="1"/>
</dbReference>
<accession>A0A3Q9G3E6</accession>
<dbReference type="GO" id="GO:0016787">
    <property type="term" value="F:hydrolase activity"/>
    <property type="evidence" value="ECO:0007669"/>
    <property type="project" value="UniProtKB-KW"/>
</dbReference>
<dbReference type="KEGG" id="flh:EJ997_03000"/>
<keyword evidence="2" id="KW-0378">Hydrolase</keyword>
<protein>
    <submittedName>
        <fullName evidence="5">NUDIX domain-containing protein</fullName>
    </submittedName>
</protein>
<feature type="domain" description="Nudix hydrolase" evidence="4">
    <location>
        <begin position="15"/>
        <end position="169"/>
    </location>
</feature>
<dbReference type="AlphaFoldDB" id="A0A3Q9G3E6"/>
<dbReference type="PANTHER" id="PTHR43046">
    <property type="entry name" value="GDP-MANNOSE MANNOSYL HYDROLASE"/>
    <property type="match status" value="1"/>
</dbReference>
<keyword evidence="3" id="KW-0460">Magnesium</keyword>
<dbReference type="OrthoDB" id="9804442at2"/>
<dbReference type="SUPFAM" id="SSF55811">
    <property type="entry name" value="Nudix"/>
    <property type="match status" value="1"/>
</dbReference>
<dbReference type="Proteomes" id="UP000280344">
    <property type="component" value="Chromosome"/>
</dbReference>
<evidence type="ECO:0000256" key="1">
    <source>
        <dbReference type="ARBA" id="ARBA00001946"/>
    </source>
</evidence>
<dbReference type="PROSITE" id="PS00893">
    <property type="entry name" value="NUDIX_BOX"/>
    <property type="match status" value="1"/>
</dbReference>
<dbReference type="PANTHER" id="PTHR43046:SF12">
    <property type="entry name" value="GDP-MANNOSE MANNOSYL HYDROLASE"/>
    <property type="match status" value="1"/>
</dbReference>
<dbReference type="EMBL" id="CP034593">
    <property type="protein sequence ID" value="AZQ76459.1"/>
    <property type="molecule type" value="Genomic_DNA"/>
</dbReference>
<evidence type="ECO:0000313" key="6">
    <source>
        <dbReference type="Proteomes" id="UP000280344"/>
    </source>
</evidence>
<evidence type="ECO:0000313" key="5">
    <source>
        <dbReference type="EMBL" id="AZQ76459.1"/>
    </source>
</evidence>
<name>A0A3Q9G3E6_9ACTO</name>
<evidence type="ECO:0000259" key="4">
    <source>
        <dbReference type="PROSITE" id="PS51462"/>
    </source>
</evidence>
<keyword evidence="6" id="KW-1185">Reference proteome</keyword>
<evidence type="ECO:0000256" key="2">
    <source>
        <dbReference type="ARBA" id="ARBA00022801"/>
    </source>
</evidence>
<proteinExistence type="predicted"/>
<dbReference type="Gene3D" id="3.90.79.10">
    <property type="entry name" value="Nucleoside Triphosphate Pyrophosphohydrolase"/>
    <property type="match status" value="1"/>
</dbReference>
<organism evidence="5 6">
    <name type="scientific">Flaviflexus ciconiae</name>
    <dbReference type="NCBI Taxonomy" id="2496867"/>
    <lineage>
        <taxon>Bacteria</taxon>
        <taxon>Bacillati</taxon>
        <taxon>Actinomycetota</taxon>
        <taxon>Actinomycetes</taxon>
        <taxon>Actinomycetales</taxon>
        <taxon>Actinomycetaceae</taxon>
        <taxon>Flaviflexus</taxon>
    </lineage>
</organism>
<evidence type="ECO:0000256" key="3">
    <source>
        <dbReference type="ARBA" id="ARBA00022842"/>
    </source>
</evidence>
<comment type="cofactor">
    <cofactor evidence="1">
        <name>Mg(2+)</name>
        <dbReference type="ChEBI" id="CHEBI:18420"/>
    </cofactor>
</comment>